<evidence type="ECO:0000256" key="1">
    <source>
        <dbReference type="ARBA" id="ARBA00005417"/>
    </source>
</evidence>
<evidence type="ECO:0000313" key="6">
    <source>
        <dbReference type="Proteomes" id="UP001201273"/>
    </source>
</evidence>
<dbReference type="EMBL" id="JAIMJA010000022">
    <property type="protein sequence ID" value="MCE2596636.1"/>
    <property type="molecule type" value="Genomic_DNA"/>
</dbReference>
<dbReference type="Proteomes" id="UP001201273">
    <property type="component" value="Unassembled WGS sequence"/>
</dbReference>
<proteinExistence type="inferred from homology"/>
<dbReference type="Pfam" id="PF00005">
    <property type="entry name" value="ABC_tran"/>
    <property type="match status" value="1"/>
</dbReference>
<evidence type="ECO:0000259" key="4">
    <source>
        <dbReference type="PROSITE" id="PS50893"/>
    </source>
</evidence>
<keyword evidence="2" id="KW-0547">Nucleotide-binding</keyword>
<reference evidence="5 6" key="1">
    <citation type="journal article" date="2022" name="Environ. Microbiol. Rep.">
        <title>Eco-phylogenetic analyses reveal divergent evolution of vitamin B12 metabolism in the marine bacterial family 'Psychromonadaceae'.</title>
        <authorList>
            <person name="Jin X."/>
            <person name="Yang Y."/>
            <person name="Cao H."/>
            <person name="Gao B."/>
            <person name="Zhao Z."/>
        </authorList>
    </citation>
    <scope>NUCLEOTIDE SEQUENCE [LARGE SCALE GENOMIC DNA]</scope>
    <source>
        <strain evidence="5 6">MKS20</strain>
    </source>
</reference>
<dbReference type="InterPro" id="IPR012701">
    <property type="entry name" value="CP_lyase_PhnL"/>
</dbReference>
<dbReference type="Gene3D" id="3.40.50.300">
    <property type="entry name" value="P-loop containing nucleotide triphosphate hydrolases"/>
    <property type="match status" value="1"/>
</dbReference>
<dbReference type="PROSITE" id="PS50893">
    <property type="entry name" value="ABC_TRANSPORTER_2"/>
    <property type="match status" value="1"/>
</dbReference>
<keyword evidence="3" id="KW-0067">ATP-binding</keyword>
<dbReference type="SMART" id="SM00382">
    <property type="entry name" value="AAA"/>
    <property type="match status" value="1"/>
</dbReference>
<feature type="domain" description="ABC transporter" evidence="4">
    <location>
        <begin position="5"/>
        <end position="256"/>
    </location>
</feature>
<comment type="caution">
    <text evidence="5">The sequence shown here is derived from an EMBL/GenBank/DDBJ whole genome shotgun (WGS) entry which is preliminary data.</text>
</comment>
<organism evidence="5 6">
    <name type="scientific">Motilimonas cestriensis</name>
    <dbReference type="NCBI Taxonomy" id="2742685"/>
    <lineage>
        <taxon>Bacteria</taxon>
        <taxon>Pseudomonadati</taxon>
        <taxon>Pseudomonadota</taxon>
        <taxon>Gammaproteobacteria</taxon>
        <taxon>Alteromonadales</taxon>
        <taxon>Alteromonadales genera incertae sedis</taxon>
        <taxon>Motilimonas</taxon>
    </lineage>
</organism>
<evidence type="ECO:0000256" key="3">
    <source>
        <dbReference type="ARBA" id="ARBA00022840"/>
    </source>
</evidence>
<evidence type="ECO:0000313" key="5">
    <source>
        <dbReference type="EMBL" id="MCE2596636.1"/>
    </source>
</evidence>
<dbReference type="InterPro" id="IPR003593">
    <property type="entry name" value="AAA+_ATPase"/>
</dbReference>
<gene>
    <name evidence="5" type="primary">phnL</name>
    <name evidence="5" type="ORF">K6Y31_17750</name>
</gene>
<dbReference type="GO" id="GO:0016829">
    <property type="term" value="F:lyase activity"/>
    <property type="evidence" value="ECO:0007669"/>
    <property type="project" value="UniProtKB-KW"/>
</dbReference>
<protein>
    <submittedName>
        <fullName evidence="5">Phosphonate C-P lyase system protein PhnL</fullName>
    </submittedName>
</protein>
<sequence>MEPFMVAKNINKTFVLHNQGAASLAVLQQQNLAIYAGECVVLNGSSGSGKSSLLRTLYGNYQVDQGELLIRQPAHQQSDQTESTWLDMATASPRQIIKLRQQTIGWVSQFLRVIPRLSALDIVMQPQLENGIPREQAKEKAQHLLHTLNVPEHLWQLAPATFSGGEQQRVNIARGFAVDYPLLLLDEPTASLDQHNAEQVIMLINQAKARGAAIVGIFHDTWVRDQVADRLHHMSSGTDLAVSQNQTEFQSISDRVG</sequence>
<dbReference type="NCBIfam" id="TIGR02324">
    <property type="entry name" value="CP_lyasePhnL"/>
    <property type="match status" value="1"/>
</dbReference>
<dbReference type="RefSeq" id="WP_233054269.1">
    <property type="nucleotide sequence ID" value="NZ_CP170335.1"/>
</dbReference>
<dbReference type="InterPro" id="IPR027417">
    <property type="entry name" value="P-loop_NTPase"/>
</dbReference>
<dbReference type="SUPFAM" id="SSF52540">
    <property type="entry name" value="P-loop containing nucleoside triphosphate hydrolases"/>
    <property type="match status" value="1"/>
</dbReference>
<dbReference type="PROSITE" id="PS00211">
    <property type="entry name" value="ABC_TRANSPORTER_1"/>
    <property type="match status" value="1"/>
</dbReference>
<keyword evidence="5" id="KW-0456">Lyase</keyword>
<name>A0ABS8WG92_9GAMM</name>
<dbReference type="PANTHER" id="PTHR42798:SF7">
    <property type="entry name" value="ALPHA-D-RIBOSE 1-METHYLPHOSPHONATE 5-TRIPHOSPHATE SYNTHASE SUBUNIT PHNL"/>
    <property type="match status" value="1"/>
</dbReference>
<dbReference type="InterPro" id="IPR017871">
    <property type="entry name" value="ABC_transporter-like_CS"/>
</dbReference>
<evidence type="ECO:0000256" key="2">
    <source>
        <dbReference type="ARBA" id="ARBA00022741"/>
    </source>
</evidence>
<accession>A0ABS8WG92</accession>
<keyword evidence="6" id="KW-1185">Reference proteome</keyword>
<dbReference type="PANTHER" id="PTHR42798">
    <property type="entry name" value="LIPOPROTEIN-RELEASING SYSTEM ATP-BINDING PROTEIN LOLD"/>
    <property type="match status" value="1"/>
</dbReference>
<comment type="similarity">
    <text evidence="1">Belongs to the ABC transporter superfamily.</text>
</comment>
<dbReference type="InterPro" id="IPR003439">
    <property type="entry name" value="ABC_transporter-like_ATP-bd"/>
</dbReference>